<evidence type="ECO:0000259" key="2">
    <source>
        <dbReference type="Pfam" id="PF08450"/>
    </source>
</evidence>
<dbReference type="SUPFAM" id="SSF63829">
    <property type="entry name" value="Calcium-dependent phosphotriesterase"/>
    <property type="match status" value="1"/>
</dbReference>
<feature type="signal peptide" evidence="1">
    <location>
        <begin position="1"/>
        <end position="31"/>
    </location>
</feature>
<organism evidence="3 4">
    <name type="scientific">Streptosporangium sandarakinum</name>
    <dbReference type="NCBI Taxonomy" id="1260955"/>
    <lineage>
        <taxon>Bacteria</taxon>
        <taxon>Bacillati</taxon>
        <taxon>Actinomycetota</taxon>
        <taxon>Actinomycetes</taxon>
        <taxon>Streptosporangiales</taxon>
        <taxon>Streptosporangiaceae</taxon>
        <taxon>Streptosporangium</taxon>
    </lineage>
</organism>
<dbReference type="PANTHER" id="PTHR31460">
    <property type="match status" value="1"/>
</dbReference>
<evidence type="ECO:0000313" key="3">
    <source>
        <dbReference type="EMBL" id="NYF42833.1"/>
    </source>
</evidence>
<dbReference type="PROSITE" id="PS51257">
    <property type="entry name" value="PROKAR_LIPOPROTEIN"/>
    <property type="match status" value="1"/>
</dbReference>
<dbReference type="PROSITE" id="PS51318">
    <property type="entry name" value="TAT"/>
    <property type="match status" value="1"/>
</dbReference>
<accession>A0A852V699</accession>
<dbReference type="InterPro" id="IPR006311">
    <property type="entry name" value="TAT_signal"/>
</dbReference>
<dbReference type="Proteomes" id="UP000576393">
    <property type="component" value="Unassembled WGS sequence"/>
</dbReference>
<comment type="caution">
    <text evidence="3">The sequence shown here is derived from an EMBL/GenBank/DDBJ whole genome shotgun (WGS) entry which is preliminary data.</text>
</comment>
<name>A0A852V699_9ACTN</name>
<dbReference type="Gene3D" id="2.120.10.30">
    <property type="entry name" value="TolB, C-terminal domain"/>
    <property type="match status" value="1"/>
</dbReference>
<dbReference type="PANTHER" id="PTHR31460:SF3">
    <property type="entry name" value="MESOCENTIN"/>
    <property type="match status" value="1"/>
</dbReference>
<dbReference type="InterPro" id="IPR053224">
    <property type="entry name" value="Sensory_adhesion_molecule"/>
</dbReference>
<dbReference type="EMBL" id="JACCCO010000002">
    <property type="protein sequence ID" value="NYF42833.1"/>
    <property type="molecule type" value="Genomic_DNA"/>
</dbReference>
<dbReference type="AlphaFoldDB" id="A0A852V699"/>
<dbReference type="RefSeq" id="WP_179825655.1">
    <property type="nucleotide sequence ID" value="NZ_JACCCO010000002.1"/>
</dbReference>
<feature type="domain" description="SMP-30/Gluconolactonase/LRE-like region" evidence="2">
    <location>
        <begin position="72"/>
        <end position="289"/>
    </location>
</feature>
<evidence type="ECO:0000256" key="1">
    <source>
        <dbReference type="SAM" id="SignalP"/>
    </source>
</evidence>
<keyword evidence="4" id="KW-1185">Reference proteome</keyword>
<dbReference type="Pfam" id="PF08450">
    <property type="entry name" value="SGL"/>
    <property type="match status" value="1"/>
</dbReference>
<reference evidence="3 4" key="1">
    <citation type="submission" date="2020-07" db="EMBL/GenBank/DDBJ databases">
        <title>Sequencing the genomes of 1000 actinobacteria strains.</title>
        <authorList>
            <person name="Klenk H.-P."/>
        </authorList>
    </citation>
    <scope>NUCLEOTIDE SEQUENCE [LARGE SCALE GENOMIC DNA]</scope>
    <source>
        <strain evidence="3 4">DSM 45763</strain>
    </source>
</reference>
<protein>
    <submittedName>
        <fullName evidence="3">Sugar lactone lactonase YvrE</fullName>
    </submittedName>
</protein>
<dbReference type="InterPro" id="IPR013658">
    <property type="entry name" value="SGL"/>
</dbReference>
<proteinExistence type="predicted"/>
<sequence>MEKPVFRARRSVTVATAVLAAALACAPAAQAAPTAAAGPSPAAAADRPASAPSGARLRISTAYELPGERVYPEGIAADPRTGDLYAGSFTDGTVFKMTPGRRTAQIFLPAGADGRHTANGLKADRFGRLWVTDSTTGVSVYDTRSRRLLARFVVPEEGARFVNDLAVTPDGSAYLTDSARAMVYRVTPRQLAGAGDEPVALTPRFDLGDLLDAHAPGAYTLNGIVAGPSGRYLLVVDTTGGDLYRLDVASGAIRRVALRGGDLLHADGLELRDGTLWAVHNTDDAISRWRVSRNGSSARLERRAADEELRLPTTLVRVRGTLYVVRSQFDKGGPMGEGTPETPFTVAAVHGI</sequence>
<feature type="chain" id="PRO_5032813817" evidence="1">
    <location>
        <begin position="32"/>
        <end position="352"/>
    </location>
</feature>
<keyword evidence="1" id="KW-0732">Signal</keyword>
<gene>
    <name evidence="3" type="ORF">HDA43_005034</name>
</gene>
<evidence type="ECO:0000313" key="4">
    <source>
        <dbReference type="Proteomes" id="UP000576393"/>
    </source>
</evidence>
<dbReference type="InterPro" id="IPR011042">
    <property type="entry name" value="6-blade_b-propeller_TolB-like"/>
</dbReference>